<dbReference type="EMBL" id="GBRH01187731">
    <property type="protein sequence ID" value="JAE10165.1"/>
    <property type="molecule type" value="Transcribed_RNA"/>
</dbReference>
<protein>
    <submittedName>
        <fullName evidence="1">Uncharacterized protein</fullName>
    </submittedName>
</protein>
<organism evidence="1">
    <name type="scientific">Arundo donax</name>
    <name type="common">Giant reed</name>
    <name type="synonym">Donax arundinaceus</name>
    <dbReference type="NCBI Taxonomy" id="35708"/>
    <lineage>
        <taxon>Eukaryota</taxon>
        <taxon>Viridiplantae</taxon>
        <taxon>Streptophyta</taxon>
        <taxon>Embryophyta</taxon>
        <taxon>Tracheophyta</taxon>
        <taxon>Spermatophyta</taxon>
        <taxon>Magnoliopsida</taxon>
        <taxon>Liliopsida</taxon>
        <taxon>Poales</taxon>
        <taxon>Poaceae</taxon>
        <taxon>PACMAD clade</taxon>
        <taxon>Arundinoideae</taxon>
        <taxon>Arundineae</taxon>
        <taxon>Arundo</taxon>
    </lineage>
</organism>
<accession>A0A0A9FAY0</accession>
<name>A0A0A9FAY0_ARUDO</name>
<proteinExistence type="predicted"/>
<evidence type="ECO:0000313" key="1">
    <source>
        <dbReference type="EMBL" id="JAE10165.1"/>
    </source>
</evidence>
<reference evidence="1" key="2">
    <citation type="journal article" date="2015" name="Data Brief">
        <title>Shoot transcriptome of the giant reed, Arundo donax.</title>
        <authorList>
            <person name="Barrero R.A."/>
            <person name="Guerrero F.D."/>
            <person name="Moolhuijzen P."/>
            <person name="Goolsby J.A."/>
            <person name="Tidwell J."/>
            <person name="Bellgard S.E."/>
            <person name="Bellgard M.I."/>
        </authorList>
    </citation>
    <scope>NUCLEOTIDE SEQUENCE</scope>
    <source>
        <tissue evidence="1">Shoot tissue taken approximately 20 cm above the soil surface</tissue>
    </source>
</reference>
<sequence>MPILQHLASKVHIKLKNQNVALASYLSGHLSNGTHQGKKLLSKQVSEVLSEHIIEKLGTELKNNIVCPSAPVVKTRELTAYLCW</sequence>
<dbReference type="AlphaFoldDB" id="A0A0A9FAY0"/>
<reference evidence="1" key="1">
    <citation type="submission" date="2014-09" db="EMBL/GenBank/DDBJ databases">
        <authorList>
            <person name="Magalhaes I.L.F."/>
            <person name="Oliveira U."/>
            <person name="Santos F.R."/>
            <person name="Vidigal T.H.D.A."/>
            <person name="Brescovit A.D."/>
            <person name="Santos A.J."/>
        </authorList>
    </citation>
    <scope>NUCLEOTIDE SEQUENCE</scope>
    <source>
        <tissue evidence="1">Shoot tissue taken approximately 20 cm above the soil surface</tissue>
    </source>
</reference>